<feature type="transmembrane region" description="Helical" evidence="12">
    <location>
        <begin position="313"/>
        <end position="333"/>
    </location>
</feature>
<keyword evidence="5 12" id="KW-0337">GPI-anchor biosynthesis</keyword>
<dbReference type="Proteomes" id="UP000723463">
    <property type="component" value="Unassembled WGS sequence"/>
</dbReference>
<dbReference type="PANTHER" id="PTHR12468">
    <property type="entry name" value="GPI MANNOSYLTRANSFERASE 2"/>
    <property type="match status" value="1"/>
</dbReference>
<evidence type="ECO:0000256" key="7">
    <source>
        <dbReference type="ARBA" id="ARBA00022679"/>
    </source>
</evidence>
<keyword evidence="11 12" id="KW-0472">Membrane</keyword>
<feature type="transmembrane region" description="Helical" evidence="12">
    <location>
        <begin position="240"/>
        <end position="263"/>
    </location>
</feature>
<comment type="subcellular location">
    <subcellularLocation>
        <location evidence="1 12">Endoplasmic reticulum membrane</location>
        <topology evidence="1 12">Multi-pass membrane protein</topology>
    </subcellularLocation>
</comment>
<dbReference type="EC" id="2.4.1.-" evidence="12"/>
<gene>
    <name evidence="13" type="ORF">EC957_012404</name>
</gene>
<feature type="transmembrane region" description="Helical" evidence="12">
    <location>
        <begin position="353"/>
        <end position="374"/>
    </location>
</feature>
<comment type="similarity">
    <text evidence="3 12">Belongs to the PIGV family.</text>
</comment>
<dbReference type="GO" id="GO:0006506">
    <property type="term" value="P:GPI anchor biosynthetic process"/>
    <property type="evidence" value="ECO:0007669"/>
    <property type="project" value="UniProtKB-KW"/>
</dbReference>
<dbReference type="GO" id="GO:0000009">
    <property type="term" value="F:alpha-1,6-mannosyltransferase activity"/>
    <property type="evidence" value="ECO:0007669"/>
    <property type="project" value="InterPro"/>
</dbReference>
<proteinExistence type="inferred from homology"/>
<evidence type="ECO:0000256" key="6">
    <source>
        <dbReference type="ARBA" id="ARBA00022676"/>
    </source>
</evidence>
<evidence type="ECO:0000256" key="3">
    <source>
        <dbReference type="ARBA" id="ARBA00008698"/>
    </source>
</evidence>
<dbReference type="InterPro" id="IPR007315">
    <property type="entry name" value="PIG-V/Gpi18"/>
</dbReference>
<evidence type="ECO:0000256" key="1">
    <source>
        <dbReference type="ARBA" id="ARBA00004477"/>
    </source>
</evidence>
<feature type="transmembrane region" description="Helical" evidence="12">
    <location>
        <begin position="21"/>
        <end position="43"/>
    </location>
</feature>
<comment type="pathway">
    <text evidence="2 12">Glycolipid biosynthesis; glycosylphosphatidylinositol-anchor biosynthesis.</text>
</comment>
<keyword evidence="10 12" id="KW-1133">Transmembrane helix</keyword>
<evidence type="ECO:0000256" key="10">
    <source>
        <dbReference type="ARBA" id="ARBA00022989"/>
    </source>
</evidence>
<dbReference type="GO" id="GO:0005789">
    <property type="term" value="C:endoplasmic reticulum membrane"/>
    <property type="evidence" value="ECO:0007669"/>
    <property type="project" value="UniProtKB-SubCell"/>
</dbReference>
<evidence type="ECO:0000256" key="2">
    <source>
        <dbReference type="ARBA" id="ARBA00004687"/>
    </source>
</evidence>
<evidence type="ECO:0000256" key="12">
    <source>
        <dbReference type="RuleBase" id="RU363112"/>
    </source>
</evidence>
<accession>A0A9P6F890</accession>
<evidence type="ECO:0000313" key="13">
    <source>
        <dbReference type="EMBL" id="KAF9544109.1"/>
    </source>
</evidence>
<evidence type="ECO:0000256" key="4">
    <source>
        <dbReference type="ARBA" id="ARBA00013795"/>
    </source>
</evidence>
<dbReference type="Pfam" id="PF04188">
    <property type="entry name" value="Mannosyl_trans2"/>
    <property type="match status" value="1"/>
</dbReference>
<name>A0A9P6F890_9FUNG</name>
<evidence type="ECO:0000256" key="5">
    <source>
        <dbReference type="ARBA" id="ARBA00022502"/>
    </source>
</evidence>
<organism evidence="13 14">
    <name type="scientific">Mortierella hygrophila</name>
    <dbReference type="NCBI Taxonomy" id="979708"/>
    <lineage>
        <taxon>Eukaryota</taxon>
        <taxon>Fungi</taxon>
        <taxon>Fungi incertae sedis</taxon>
        <taxon>Mucoromycota</taxon>
        <taxon>Mortierellomycotina</taxon>
        <taxon>Mortierellomycetes</taxon>
        <taxon>Mortierellales</taxon>
        <taxon>Mortierellaceae</taxon>
        <taxon>Mortierella</taxon>
    </lineage>
</organism>
<keyword evidence="9 12" id="KW-0256">Endoplasmic reticulum</keyword>
<feature type="transmembrane region" description="Helical" evidence="12">
    <location>
        <begin position="417"/>
        <end position="436"/>
    </location>
</feature>
<keyword evidence="8 12" id="KW-0812">Transmembrane</keyword>
<evidence type="ECO:0000256" key="11">
    <source>
        <dbReference type="ARBA" id="ARBA00023136"/>
    </source>
</evidence>
<comment type="caution">
    <text evidence="13">The sequence shown here is derived from an EMBL/GenBank/DDBJ whole genome shotgun (WGS) entry which is preliminary data.</text>
</comment>
<dbReference type="EMBL" id="JAAAXW010000098">
    <property type="protein sequence ID" value="KAF9544109.1"/>
    <property type="molecule type" value="Genomic_DNA"/>
</dbReference>
<feature type="transmembrane region" description="Helical" evidence="12">
    <location>
        <begin position="198"/>
        <end position="228"/>
    </location>
</feature>
<dbReference type="PANTHER" id="PTHR12468:SF2">
    <property type="entry name" value="GPI MANNOSYLTRANSFERASE 2"/>
    <property type="match status" value="1"/>
</dbReference>
<evidence type="ECO:0000256" key="8">
    <source>
        <dbReference type="ARBA" id="ARBA00022692"/>
    </source>
</evidence>
<feature type="transmembrane region" description="Helical" evidence="12">
    <location>
        <begin position="95"/>
        <end position="118"/>
    </location>
</feature>
<dbReference type="AlphaFoldDB" id="A0A9P6F890"/>
<sequence>METHSKHTPTTHNTVNRIGTVAYYALISRLVIWALAAVSHALIQDYDSALELILPIETIGQQLFKSIFGVFLRWDAFYFVHIAEKGYVFEQAHAFFPLVPALTRLVANTALAPFSFALDYKQQLVLAGVIVANTSFIAATVQLYRLTKELFGREPFAFLTAMLYVLTPSGIFMSAIYTESTFAALSFTGMLFAARKQYLLAAIAWSISCTARSNGILYAGFIIYDLVVRMDFSKPLFHKVFVLVKAGLLSLITWIGFVAVQFYGYSLYCTDSSNIDARPWCNANIPLIYTFVQDFYWNVGFLRYYEVKQIPNFLMAAPMIILSTSGIMYYVLFDTHRAITLGRSSTPATSDKAILPFMSLEAFPHIVLWGVLLLSNITTMHIQIITRAFSCLPPVYWFAAHQFEGEEALGAGWTKTVTTFFVMYGLVGIILFANFFPPA</sequence>
<keyword evidence="7 12" id="KW-0808">Transferase</keyword>
<feature type="transmembrane region" description="Helical" evidence="12">
    <location>
        <begin position="156"/>
        <end position="178"/>
    </location>
</feature>
<evidence type="ECO:0000313" key="14">
    <source>
        <dbReference type="Proteomes" id="UP000723463"/>
    </source>
</evidence>
<protein>
    <recommendedName>
        <fullName evidence="4 12">GPI mannosyltransferase 2</fullName>
        <ecNumber evidence="12">2.4.1.-</ecNumber>
    </recommendedName>
</protein>
<reference evidence="13" key="1">
    <citation type="journal article" date="2020" name="Fungal Divers.">
        <title>Resolving the Mortierellaceae phylogeny through synthesis of multi-gene phylogenetics and phylogenomics.</title>
        <authorList>
            <person name="Vandepol N."/>
            <person name="Liber J."/>
            <person name="Desiro A."/>
            <person name="Na H."/>
            <person name="Kennedy M."/>
            <person name="Barry K."/>
            <person name="Grigoriev I.V."/>
            <person name="Miller A.N."/>
            <person name="O'Donnell K."/>
            <person name="Stajich J.E."/>
            <person name="Bonito G."/>
        </authorList>
    </citation>
    <scope>NUCLEOTIDE SEQUENCE</scope>
    <source>
        <strain evidence="13">NRRL 2591</strain>
    </source>
</reference>
<keyword evidence="6 12" id="KW-0328">Glycosyltransferase</keyword>
<dbReference type="GO" id="GO:0004376">
    <property type="term" value="F:GPI mannosyltransferase activity"/>
    <property type="evidence" value="ECO:0007669"/>
    <property type="project" value="InterPro"/>
</dbReference>
<feature type="transmembrane region" description="Helical" evidence="12">
    <location>
        <begin position="124"/>
        <end position="144"/>
    </location>
</feature>
<dbReference type="GO" id="GO:0031501">
    <property type="term" value="C:mannosyltransferase complex"/>
    <property type="evidence" value="ECO:0007669"/>
    <property type="project" value="TreeGrafter"/>
</dbReference>
<evidence type="ECO:0000256" key="9">
    <source>
        <dbReference type="ARBA" id="ARBA00022824"/>
    </source>
</evidence>
<keyword evidence="14" id="KW-1185">Reference proteome</keyword>
<comment type="function">
    <text evidence="12">Mannosyltransferase involved in glycosylphosphatidylinositol-anchor biosynthesis.</text>
</comment>